<evidence type="ECO:0000256" key="16">
    <source>
        <dbReference type="ARBA" id="ARBA00072754"/>
    </source>
</evidence>
<feature type="domain" description="Ionotropic glutamate receptor C-terminal" evidence="20">
    <location>
        <begin position="1"/>
        <end position="328"/>
    </location>
</feature>
<feature type="binding site" evidence="17">
    <location>
        <position position="242"/>
    </location>
    <ligand>
        <name>L-glutamate</name>
        <dbReference type="ChEBI" id="CHEBI:29985"/>
    </ligand>
</feature>
<dbReference type="GO" id="GO:0045211">
    <property type="term" value="C:postsynaptic membrane"/>
    <property type="evidence" value="ECO:0007669"/>
    <property type="project" value="UniProtKB-SubCell"/>
</dbReference>
<keyword evidence="8" id="KW-0406">Ion transport</keyword>
<evidence type="ECO:0000256" key="5">
    <source>
        <dbReference type="ARBA" id="ARBA00022729"/>
    </source>
</evidence>
<evidence type="ECO:0000256" key="14">
    <source>
        <dbReference type="ARBA" id="ARBA00023303"/>
    </source>
</evidence>
<dbReference type="GO" id="GO:0008328">
    <property type="term" value="C:ionotropic glutamate receptor complex"/>
    <property type="evidence" value="ECO:0007669"/>
    <property type="project" value="UniProtKB-ARBA"/>
</dbReference>
<evidence type="ECO:0000256" key="6">
    <source>
        <dbReference type="ARBA" id="ARBA00022989"/>
    </source>
</evidence>
<evidence type="ECO:0000256" key="13">
    <source>
        <dbReference type="ARBA" id="ARBA00023286"/>
    </source>
</evidence>
<feature type="non-terminal residue" evidence="22">
    <location>
        <position position="328"/>
    </location>
</feature>
<evidence type="ECO:0000256" key="4">
    <source>
        <dbReference type="ARBA" id="ARBA00022692"/>
    </source>
</evidence>
<comment type="subcellular location">
    <subcellularLocation>
        <location evidence="15">Postsynaptic cell membrane</location>
        <topology evidence="15">Multi-pass membrane protein</topology>
    </subcellularLocation>
</comment>
<dbReference type="FunFam" id="3.40.190.10:FF:000024">
    <property type="entry name" value="Glutamate receptor, ionotropic, delta 1"/>
    <property type="match status" value="1"/>
</dbReference>
<evidence type="ECO:0000313" key="22">
    <source>
        <dbReference type="EMBL" id="CAD7659957.1"/>
    </source>
</evidence>
<evidence type="ECO:0000256" key="8">
    <source>
        <dbReference type="ARBA" id="ARBA00023065"/>
    </source>
</evidence>
<reference evidence="22" key="1">
    <citation type="submission" date="2020-11" db="EMBL/GenBank/DDBJ databases">
        <authorList>
            <person name="Tran Van P."/>
        </authorList>
    </citation>
    <scope>NUCLEOTIDE SEQUENCE</scope>
</reference>
<dbReference type="Pfam" id="PF10613">
    <property type="entry name" value="Lig_chan-Glu_bd"/>
    <property type="match status" value="1"/>
</dbReference>
<proteinExistence type="inferred from homology"/>
<dbReference type="InterPro" id="IPR019594">
    <property type="entry name" value="Glu/Gly-bd"/>
</dbReference>
<dbReference type="InterPro" id="IPR015683">
    <property type="entry name" value="Ionotropic_Glu_rcpt"/>
</dbReference>
<dbReference type="SMART" id="SM00918">
    <property type="entry name" value="Lig_chan-Glu_bd"/>
    <property type="match status" value="1"/>
</dbReference>
<keyword evidence="9 19" id="KW-0472">Membrane</keyword>
<dbReference type="EMBL" id="OC933670">
    <property type="protein sequence ID" value="CAD7659957.1"/>
    <property type="molecule type" value="Genomic_DNA"/>
</dbReference>
<evidence type="ECO:0000256" key="1">
    <source>
        <dbReference type="ARBA" id="ARBA00008685"/>
    </source>
</evidence>
<feature type="binding site" evidence="17">
    <location>
        <position position="70"/>
    </location>
    <ligand>
        <name>L-glutamate</name>
        <dbReference type="ChEBI" id="CHEBI:29985"/>
    </ligand>
</feature>
<dbReference type="SUPFAM" id="SSF53850">
    <property type="entry name" value="Periplasmic binding protein-like II"/>
    <property type="match status" value="1"/>
</dbReference>
<keyword evidence="2" id="KW-0813">Transport</keyword>
<dbReference type="OrthoDB" id="5984008at2759"/>
<feature type="binding site" evidence="17">
    <location>
        <position position="310"/>
    </location>
    <ligand>
        <name>L-glutamate</name>
        <dbReference type="ChEBI" id="CHEBI:29985"/>
    </ligand>
</feature>
<dbReference type="InterPro" id="IPR001508">
    <property type="entry name" value="Iono_Glu_rcpt_met"/>
</dbReference>
<evidence type="ECO:0000256" key="2">
    <source>
        <dbReference type="ARBA" id="ARBA00022448"/>
    </source>
</evidence>
<dbReference type="Pfam" id="PF00060">
    <property type="entry name" value="Lig_chan"/>
    <property type="match status" value="1"/>
</dbReference>
<gene>
    <name evidence="22" type="ORF">ONB1V03_LOCUS16528</name>
</gene>
<dbReference type="EMBL" id="CAJPVJ010018845">
    <property type="protein sequence ID" value="CAG2177095.1"/>
    <property type="molecule type" value="Genomic_DNA"/>
</dbReference>
<keyword evidence="6 19" id="KW-1133">Transmembrane helix</keyword>
<dbReference type="SUPFAM" id="SSF81324">
    <property type="entry name" value="Voltage-gated potassium channels"/>
    <property type="match status" value="1"/>
</dbReference>
<feature type="domain" description="Ionotropic glutamate receptor L-glutamate and glycine-binding" evidence="21">
    <location>
        <begin position="1"/>
        <end position="59"/>
    </location>
</feature>
<sequence length="328" mass="37104">GNDKFDGYCVDLLNEISKVFVTNFKSRFRYTIQIVADGAYGKPNKDTGEWNGMIGEIMRHQADLALADLTATYAREKAVDFTMPFMNLGISILFKKPGLPEPELFSFLKPFKMEVWLYLASAYLGISLLLWILARISPYEWVSGHPCDPEPEELENQFSIGNSLWFTIGSLMQQGSDLAPKALSTRTLASIWWFFTLIMISSYTANLAASLTLSRMAPAISSVEDLAKQTAIQYGCKKDGSTYDFFKNSNHSTYQRMFNTMETNPEVYDDVDQAKERVRKGGYAYLMGTYMPFPSSINPFITTKSLLITESSTLEYEIERDCDLIQIG</sequence>
<evidence type="ECO:0000256" key="3">
    <source>
        <dbReference type="ARBA" id="ARBA00022475"/>
    </source>
</evidence>
<feature type="binding site" evidence="17">
    <location>
        <position position="75"/>
    </location>
    <ligand>
        <name>L-glutamate</name>
        <dbReference type="ChEBI" id="CHEBI:29985"/>
    </ligand>
</feature>
<organism evidence="22">
    <name type="scientific">Oppiella nova</name>
    <dbReference type="NCBI Taxonomy" id="334625"/>
    <lineage>
        <taxon>Eukaryota</taxon>
        <taxon>Metazoa</taxon>
        <taxon>Ecdysozoa</taxon>
        <taxon>Arthropoda</taxon>
        <taxon>Chelicerata</taxon>
        <taxon>Arachnida</taxon>
        <taxon>Acari</taxon>
        <taxon>Acariformes</taxon>
        <taxon>Sarcoptiformes</taxon>
        <taxon>Oribatida</taxon>
        <taxon>Brachypylina</taxon>
        <taxon>Oppioidea</taxon>
        <taxon>Oppiidae</taxon>
        <taxon>Oppiella</taxon>
    </lineage>
</organism>
<dbReference type="Gene3D" id="3.40.190.10">
    <property type="entry name" value="Periplasmic binding protein-like II"/>
    <property type="match status" value="1"/>
</dbReference>
<feature type="transmembrane region" description="Helical" evidence="19">
    <location>
        <begin position="115"/>
        <end position="134"/>
    </location>
</feature>
<name>A0A7R9QW01_9ACAR</name>
<feature type="site" description="Interaction with the cone snail toxin Con-ikot-ikot" evidence="18">
    <location>
        <position position="247"/>
    </location>
</feature>
<keyword evidence="12" id="KW-0628">Postsynaptic cell membrane</keyword>
<dbReference type="Proteomes" id="UP000728032">
    <property type="component" value="Unassembled WGS sequence"/>
</dbReference>
<evidence type="ECO:0000313" key="23">
    <source>
        <dbReference type="Proteomes" id="UP000728032"/>
    </source>
</evidence>
<keyword evidence="3" id="KW-1003">Cell membrane</keyword>
<keyword evidence="10" id="KW-0675">Receptor</keyword>
<evidence type="ECO:0000256" key="19">
    <source>
        <dbReference type="SAM" id="Phobius"/>
    </source>
</evidence>
<keyword evidence="23" id="KW-1185">Reference proteome</keyword>
<keyword evidence="5" id="KW-0732">Signal</keyword>
<dbReference type="PANTHER" id="PTHR18966">
    <property type="entry name" value="IONOTROPIC GLUTAMATE RECEPTOR"/>
    <property type="match status" value="1"/>
</dbReference>
<evidence type="ECO:0000256" key="11">
    <source>
        <dbReference type="ARBA" id="ARBA00023180"/>
    </source>
</evidence>
<evidence type="ECO:0000256" key="10">
    <source>
        <dbReference type="ARBA" id="ARBA00023170"/>
    </source>
</evidence>
<protein>
    <recommendedName>
        <fullName evidence="16">Glutamate receptor 1</fullName>
    </recommendedName>
</protein>
<dbReference type="InterPro" id="IPR001320">
    <property type="entry name" value="Iontro_rcpt_C"/>
</dbReference>
<dbReference type="AlphaFoldDB" id="A0A7R9QW01"/>
<comment type="similarity">
    <text evidence="1">Belongs to the glutamate-gated ion channel (TC 1.A.10.1) family.</text>
</comment>
<dbReference type="SMART" id="SM00079">
    <property type="entry name" value="PBPe"/>
    <property type="match status" value="1"/>
</dbReference>
<accession>A0A7R9QW01</accession>
<evidence type="ECO:0000256" key="9">
    <source>
        <dbReference type="ARBA" id="ARBA00023136"/>
    </source>
</evidence>
<dbReference type="PRINTS" id="PR00177">
    <property type="entry name" value="NMDARECEPTOR"/>
</dbReference>
<feature type="non-terminal residue" evidence="22">
    <location>
        <position position="1"/>
    </location>
</feature>
<evidence type="ECO:0000256" key="7">
    <source>
        <dbReference type="ARBA" id="ARBA00023018"/>
    </source>
</evidence>
<evidence type="ECO:0000256" key="15">
    <source>
        <dbReference type="ARBA" id="ARBA00034104"/>
    </source>
</evidence>
<evidence type="ECO:0000256" key="18">
    <source>
        <dbReference type="PIRSR" id="PIRSR601508-2"/>
    </source>
</evidence>
<evidence type="ECO:0000256" key="12">
    <source>
        <dbReference type="ARBA" id="ARBA00023257"/>
    </source>
</evidence>
<dbReference type="Gene3D" id="1.10.287.70">
    <property type="match status" value="1"/>
</dbReference>
<keyword evidence="14" id="KW-0407">Ion channel</keyword>
<keyword evidence="11" id="KW-0325">Glycoprotein</keyword>
<dbReference type="FunFam" id="1.10.287.70:FF:000064">
    <property type="entry name" value="Glutamate receptor ionotropic, kainate"/>
    <property type="match status" value="1"/>
</dbReference>
<keyword evidence="4 19" id="KW-0812">Transmembrane</keyword>
<keyword evidence="7" id="KW-0770">Synapse</keyword>
<feature type="binding site" evidence="17">
    <location>
        <position position="241"/>
    </location>
    <ligand>
        <name>L-glutamate</name>
        <dbReference type="ChEBI" id="CHEBI:29985"/>
    </ligand>
</feature>
<feature type="site" description="Crucial to convey clamshell closure to channel opening" evidence="18">
    <location>
        <position position="220"/>
    </location>
</feature>
<dbReference type="GO" id="GO:0004970">
    <property type="term" value="F:glutamate-gated receptor activity"/>
    <property type="evidence" value="ECO:0007669"/>
    <property type="project" value="UniProtKB-ARBA"/>
</dbReference>
<keyword evidence="13" id="KW-1071">Ligand-gated ion channel</keyword>
<evidence type="ECO:0000259" key="20">
    <source>
        <dbReference type="SMART" id="SM00079"/>
    </source>
</evidence>
<evidence type="ECO:0000259" key="21">
    <source>
        <dbReference type="SMART" id="SM00918"/>
    </source>
</evidence>
<feature type="transmembrane region" description="Helical" evidence="19">
    <location>
        <begin position="191"/>
        <end position="213"/>
    </location>
</feature>
<evidence type="ECO:0000256" key="17">
    <source>
        <dbReference type="PIRSR" id="PIRSR601508-1"/>
    </source>
</evidence>